<organism evidence="1 2">
    <name type="scientific">Adiantum capillus-veneris</name>
    <name type="common">Maidenhair fern</name>
    <dbReference type="NCBI Taxonomy" id="13818"/>
    <lineage>
        <taxon>Eukaryota</taxon>
        <taxon>Viridiplantae</taxon>
        <taxon>Streptophyta</taxon>
        <taxon>Embryophyta</taxon>
        <taxon>Tracheophyta</taxon>
        <taxon>Polypodiopsida</taxon>
        <taxon>Polypodiidae</taxon>
        <taxon>Polypodiales</taxon>
        <taxon>Pteridineae</taxon>
        <taxon>Pteridaceae</taxon>
        <taxon>Vittarioideae</taxon>
        <taxon>Adiantum</taxon>
    </lineage>
</organism>
<keyword evidence="2" id="KW-1185">Reference proteome</keyword>
<gene>
    <name evidence="1" type="ORF">GOP47_0025269</name>
</gene>
<evidence type="ECO:0000313" key="1">
    <source>
        <dbReference type="EMBL" id="KAI5058950.1"/>
    </source>
</evidence>
<name>A0A9D4U171_ADICA</name>
<sequence length="86" mass="9926">MFKFHKAPGRKGQEISLASRVPPLHCYVYENRRAAPDLRLLRGCLLKLVRLPTLVPYSNCARIGMASFNVDTMEAMRREMETNKIF</sequence>
<comment type="caution">
    <text evidence="1">The sequence shown here is derived from an EMBL/GenBank/DDBJ whole genome shotgun (WGS) entry which is preliminary data.</text>
</comment>
<proteinExistence type="predicted"/>
<protein>
    <submittedName>
        <fullName evidence="1">Uncharacterized protein</fullName>
    </submittedName>
</protein>
<dbReference type="AlphaFoldDB" id="A0A9D4U171"/>
<reference evidence="1" key="1">
    <citation type="submission" date="2021-01" db="EMBL/GenBank/DDBJ databases">
        <title>Adiantum capillus-veneris genome.</title>
        <authorList>
            <person name="Fang Y."/>
            <person name="Liao Q."/>
        </authorList>
    </citation>
    <scope>NUCLEOTIDE SEQUENCE</scope>
    <source>
        <strain evidence="1">H3</strain>
        <tissue evidence="1">Leaf</tissue>
    </source>
</reference>
<dbReference type="Proteomes" id="UP000886520">
    <property type="component" value="Chromosome 25"/>
</dbReference>
<dbReference type="EMBL" id="JABFUD020000025">
    <property type="protein sequence ID" value="KAI5058950.1"/>
    <property type="molecule type" value="Genomic_DNA"/>
</dbReference>
<accession>A0A9D4U171</accession>
<evidence type="ECO:0000313" key="2">
    <source>
        <dbReference type="Proteomes" id="UP000886520"/>
    </source>
</evidence>